<evidence type="ECO:0000313" key="1">
    <source>
        <dbReference type="EMBL" id="KAL1568620.1"/>
    </source>
</evidence>
<evidence type="ECO:0000313" key="2">
    <source>
        <dbReference type="Proteomes" id="UP001567538"/>
    </source>
</evidence>
<protein>
    <submittedName>
        <fullName evidence="1">Uncharacterized protein</fullName>
    </submittedName>
</protein>
<dbReference type="AlphaFoldDB" id="A0ABD1IIT2"/>
<comment type="caution">
    <text evidence="1">The sequence shown here is derived from an EMBL/GenBank/DDBJ whole genome shotgun (WGS) entry which is preliminary data.</text>
</comment>
<dbReference type="EMBL" id="JBEAFC010000001">
    <property type="protein sequence ID" value="KAL1568620.1"/>
    <property type="molecule type" value="Genomic_DNA"/>
</dbReference>
<proteinExistence type="predicted"/>
<sequence length="75" mass="8381">MHPKSCHPPSAAVNVTRQSRFTRKLGSLNFEVKVFIGEVVHDHTWFKDLVQGGIVLSNGYGLFTKWGTGSARCYD</sequence>
<organism evidence="1 2">
    <name type="scientific">Salvia divinorum</name>
    <name type="common">Maria pastora</name>
    <name type="synonym">Diviner's sage</name>
    <dbReference type="NCBI Taxonomy" id="28513"/>
    <lineage>
        <taxon>Eukaryota</taxon>
        <taxon>Viridiplantae</taxon>
        <taxon>Streptophyta</taxon>
        <taxon>Embryophyta</taxon>
        <taxon>Tracheophyta</taxon>
        <taxon>Spermatophyta</taxon>
        <taxon>Magnoliopsida</taxon>
        <taxon>eudicotyledons</taxon>
        <taxon>Gunneridae</taxon>
        <taxon>Pentapetalae</taxon>
        <taxon>asterids</taxon>
        <taxon>lamiids</taxon>
        <taxon>Lamiales</taxon>
        <taxon>Lamiaceae</taxon>
        <taxon>Nepetoideae</taxon>
        <taxon>Mentheae</taxon>
        <taxon>Salviinae</taxon>
        <taxon>Salvia</taxon>
        <taxon>Salvia subgen. Calosphace</taxon>
    </lineage>
</organism>
<dbReference type="Proteomes" id="UP001567538">
    <property type="component" value="Unassembled WGS sequence"/>
</dbReference>
<gene>
    <name evidence="1" type="ORF">AAHA92_00213</name>
</gene>
<keyword evidence="2" id="KW-1185">Reference proteome</keyword>
<accession>A0ABD1IIT2</accession>
<name>A0ABD1IIT2_SALDI</name>
<reference evidence="1 2" key="1">
    <citation type="submission" date="2024-06" db="EMBL/GenBank/DDBJ databases">
        <title>A chromosome level genome sequence of Diviner's sage (Salvia divinorum).</title>
        <authorList>
            <person name="Ford S.A."/>
            <person name="Ro D.-K."/>
            <person name="Ness R.W."/>
            <person name="Phillips M.A."/>
        </authorList>
    </citation>
    <scope>NUCLEOTIDE SEQUENCE [LARGE SCALE GENOMIC DNA]</scope>
    <source>
        <strain evidence="1">SAF-2024a</strain>
        <tissue evidence="1">Leaf</tissue>
    </source>
</reference>